<keyword evidence="2" id="KW-1185">Reference proteome</keyword>
<proteinExistence type="predicted"/>
<reference evidence="2" key="1">
    <citation type="submission" date="2021-01" db="EMBL/GenBank/DDBJ databases">
        <title>Caligus Genome Assembly.</title>
        <authorList>
            <person name="Gallardo-Escarate C."/>
        </authorList>
    </citation>
    <scope>NUCLEOTIDE SEQUENCE [LARGE SCALE GENOMIC DNA]</scope>
</reference>
<evidence type="ECO:0000313" key="1">
    <source>
        <dbReference type="EMBL" id="QQP49801.1"/>
    </source>
</evidence>
<gene>
    <name evidence="1" type="ORF">FKW44_010588</name>
</gene>
<organism evidence="1 2">
    <name type="scientific">Caligus rogercresseyi</name>
    <name type="common">Sea louse</name>
    <dbReference type="NCBI Taxonomy" id="217165"/>
    <lineage>
        <taxon>Eukaryota</taxon>
        <taxon>Metazoa</taxon>
        <taxon>Ecdysozoa</taxon>
        <taxon>Arthropoda</taxon>
        <taxon>Crustacea</taxon>
        <taxon>Multicrustacea</taxon>
        <taxon>Hexanauplia</taxon>
        <taxon>Copepoda</taxon>
        <taxon>Siphonostomatoida</taxon>
        <taxon>Caligidae</taxon>
        <taxon>Caligus</taxon>
    </lineage>
</organism>
<evidence type="ECO:0000313" key="2">
    <source>
        <dbReference type="Proteomes" id="UP000595437"/>
    </source>
</evidence>
<sequence>MCQRIYSSIVRFIPQTDKRKVVILMRRSSLLDFISHEYQGIQVDVSMINPPSLSLPKHESLVVEEELCAFRFIWTPKKTTEGS</sequence>
<dbReference type="EMBL" id="CP045896">
    <property type="protein sequence ID" value="QQP49801.1"/>
    <property type="molecule type" value="Genomic_DNA"/>
</dbReference>
<protein>
    <submittedName>
        <fullName evidence="1">Uncharacterized protein</fullName>
    </submittedName>
</protein>
<dbReference type="AlphaFoldDB" id="A0A7T8HHC4"/>
<accession>A0A7T8HHC4</accession>
<dbReference type="Proteomes" id="UP000595437">
    <property type="component" value="Chromosome 7"/>
</dbReference>
<name>A0A7T8HHC4_CALRO</name>